<feature type="chain" id="PRO_5007831523" description="C-type lectin domain-containing protein" evidence="1">
    <location>
        <begin position="22"/>
        <end position="263"/>
    </location>
</feature>
<dbReference type="AlphaFoldDB" id="A0A162AY20"/>
<dbReference type="PROSITE" id="PS50041">
    <property type="entry name" value="C_TYPE_LECTIN_2"/>
    <property type="match status" value="1"/>
</dbReference>
<accession>A0A162AY20</accession>
<comment type="caution">
    <text evidence="3">The sequence shown here is derived from an EMBL/GenBank/DDBJ whole genome shotgun (WGS) entry which is preliminary data.</text>
</comment>
<dbReference type="InterPro" id="IPR016187">
    <property type="entry name" value="CTDL_fold"/>
</dbReference>
<gene>
    <name evidence="3" type="ORF">N478_23705</name>
</gene>
<dbReference type="Proteomes" id="UP000076661">
    <property type="component" value="Unassembled WGS sequence"/>
</dbReference>
<feature type="domain" description="C-type lectin" evidence="2">
    <location>
        <begin position="27"/>
        <end position="145"/>
    </location>
</feature>
<proteinExistence type="predicted"/>
<evidence type="ECO:0000259" key="2">
    <source>
        <dbReference type="PROSITE" id="PS50041"/>
    </source>
</evidence>
<evidence type="ECO:0000256" key="1">
    <source>
        <dbReference type="SAM" id="SignalP"/>
    </source>
</evidence>
<dbReference type="SUPFAM" id="SSF56436">
    <property type="entry name" value="C-type lectin-like"/>
    <property type="match status" value="1"/>
</dbReference>
<dbReference type="Gene3D" id="3.10.100.10">
    <property type="entry name" value="Mannose-Binding Protein A, subunit A"/>
    <property type="match status" value="1"/>
</dbReference>
<reference evidence="3 4" key="1">
    <citation type="submission" date="2013-07" db="EMBL/GenBank/DDBJ databases">
        <title>Comparative Genomic and Metabolomic Analysis of Twelve Strains of Pseudoalteromonas luteoviolacea.</title>
        <authorList>
            <person name="Vynne N.G."/>
            <person name="Mansson M."/>
            <person name="Gram L."/>
        </authorList>
    </citation>
    <scope>NUCLEOTIDE SEQUENCE [LARGE SCALE GENOMIC DNA]</scope>
    <source>
        <strain evidence="3 4">S4060-1</strain>
    </source>
</reference>
<dbReference type="InterPro" id="IPR001304">
    <property type="entry name" value="C-type_lectin-like"/>
</dbReference>
<dbReference type="PATRIC" id="fig|1365257.3.peg.3552"/>
<evidence type="ECO:0000313" key="4">
    <source>
        <dbReference type="Proteomes" id="UP000076661"/>
    </source>
</evidence>
<dbReference type="RefSeq" id="WP_063381979.1">
    <property type="nucleotide sequence ID" value="NZ_AUXX01000033.1"/>
</dbReference>
<dbReference type="PROSITE" id="PS51257">
    <property type="entry name" value="PROKAR_LIPOPROTEIN"/>
    <property type="match status" value="1"/>
</dbReference>
<sequence>MKLINASVALISSVFSCITVASTPIKFNDNYYEFIEVTAPYAGNNNTWHTAELEASQRVFKGVNGRLAIVDSQAENDFLYGLVSGQYTGFQGAWLGGKYPEGWITGTTSAFNYLGFGGSEPNNSGYVYMNIGESSWGIGSGQWADDSGVQGVPVDNVDPVIGYFVEYEGEFLPTPTKRAGLVSYVYQLDTLPTEFDFSIPESNGCGSSIYRVKSSDVDIANRKFAIVMQAFEYGNTLEFTDIDECDYNRAIVSDVKVVKYNTQ</sequence>
<evidence type="ECO:0000313" key="3">
    <source>
        <dbReference type="EMBL" id="KZN63549.1"/>
    </source>
</evidence>
<protein>
    <recommendedName>
        <fullName evidence="2">C-type lectin domain-containing protein</fullName>
    </recommendedName>
</protein>
<dbReference type="EMBL" id="AUXX01000033">
    <property type="protein sequence ID" value="KZN63549.1"/>
    <property type="molecule type" value="Genomic_DNA"/>
</dbReference>
<name>A0A162AY20_9GAMM</name>
<feature type="signal peptide" evidence="1">
    <location>
        <begin position="1"/>
        <end position="21"/>
    </location>
</feature>
<organism evidence="3 4">
    <name type="scientific">Pseudoalteromonas luteoviolacea S4060-1</name>
    <dbReference type="NCBI Taxonomy" id="1365257"/>
    <lineage>
        <taxon>Bacteria</taxon>
        <taxon>Pseudomonadati</taxon>
        <taxon>Pseudomonadota</taxon>
        <taxon>Gammaproteobacteria</taxon>
        <taxon>Alteromonadales</taxon>
        <taxon>Pseudoalteromonadaceae</taxon>
        <taxon>Pseudoalteromonas</taxon>
    </lineage>
</organism>
<keyword evidence="1" id="KW-0732">Signal</keyword>
<dbReference type="InterPro" id="IPR016186">
    <property type="entry name" value="C-type_lectin-like/link_sf"/>
</dbReference>